<evidence type="ECO:0000313" key="2">
    <source>
        <dbReference type="EMBL" id="GBM26002.1"/>
    </source>
</evidence>
<dbReference type="EMBL" id="BGPR01000551">
    <property type="protein sequence ID" value="GBM26002.1"/>
    <property type="molecule type" value="Genomic_DNA"/>
</dbReference>
<feature type="compositionally biased region" description="Basic residues" evidence="1">
    <location>
        <begin position="72"/>
        <end position="82"/>
    </location>
</feature>
<name>A0A4Y2EA95_ARAVE</name>
<dbReference type="Proteomes" id="UP000499080">
    <property type="component" value="Unassembled WGS sequence"/>
</dbReference>
<organism evidence="2 3">
    <name type="scientific">Araneus ventricosus</name>
    <name type="common">Orbweaver spider</name>
    <name type="synonym">Epeira ventricosa</name>
    <dbReference type="NCBI Taxonomy" id="182803"/>
    <lineage>
        <taxon>Eukaryota</taxon>
        <taxon>Metazoa</taxon>
        <taxon>Ecdysozoa</taxon>
        <taxon>Arthropoda</taxon>
        <taxon>Chelicerata</taxon>
        <taxon>Arachnida</taxon>
        <taxon>Araneae</taxon>
        <taxon>Araneomorphae</taxon>
        <taxon>Entelegynae</taxon>
        <taxon>Araneoidea</taxon>
        <taxon>Araneidae</taxon>
        <taxon>Araneus</taxon>
    </lineage>
</organism>
<keyword evidence="3" id="KW-1185">Reference proteome</keyword>
<protein>
    <submittedName>
        <fullName evidence="2">Uncharacterized protein</fullName>
    </submittedName>
</protein>
<sequence>MTQTMEDEKMDERKKSSSSPASEGRILVDTCELYQPIRPAAAASNVCVAVPYFLKKLMDAARVQPSPISPGRCHRGPGKRISKNTAENNDFVSQFQ</sequence>
<evidence type="ECO:0000256" key="1">
    <source>
        <dbReference type="SAM" id="MobiDB-lite"/>
    </source>
</evidence>
<reference evidence="2 3" key="1">
    <citation type="journal article" date="2019" name="Sci. Rep.">
        <title>Orb-weaving spider Araneus ventricosus genome elucidates the spidroin gene catalogue.</title>
        <authorList>
            <person name="Kono N."/>
            <person name="Nakamura H."/>
            <person name="Ohtoshi R."/>
            <person name="Moran D.A.P."/>
            <person name="Shinohara A."/>
            <person name="Yoshida Y."/>
            <person name="Fujiwara M."/>
            <person name="Mori M."/>
            <person name="Tomita M."/>
            <person name="Arakawa K."/>
        </authorList>
    </citation>
    <scope>NUCLEOTIDE SEQUENCE [LARGE SCALE GENOMIC DNA]</scope>
</reference>
<accession>A0A4Y2EA95</accession>
<feature type="compositionally biased region" description="Basic and acidic residues" evidence="1">
    <location>
        <begin position="1"/>
        <end position="15"/>
    </location>
</feature>
<feature type="region of interest" description="Disordered" evidence="1">
    <location>
        <begin position="64"/>
        <end position="96"/>
    </location>
</feature>
<dbReference type="AlphaFoldDB" id="A0A4Y2EA95"/>
<evidence type="ECO:0000313" key="3">
    <source>
        <dbReference type="Proteomes" id="UP000499080"/>
    </source>
</evidence>
<feature type="region of interest" description="Disordered" evidence="1">
    <location>
        <begin position="1"/>
        <end position="23"/>
    </location>
</feature>
<feature type="compositionally biased region" description="Polar residues" evidence="1">
    <location>
        <begin position="83"/>
        <end position="96"/>
    </location>
</feature>
<gene>
    <name evidence="2" type="ORF">AVEN_141964_1</name>
</gene>
<proteinExistence type="predicted"/>
<comment type="caution">
    <text evidence="2">The sequence shown here is derived from an EMBL/GenBank/DDBJ whole genome shotgun (WGS) entry which is preliminary data.</text>
</comment>